<reference evidence="1" key="1">
    <citation type="submission" date="2019-12" db="EMBL/GenBank/DDBJ databases">
        <title>Genome sequencing and annotation of Brassica cretica.</title>
        <authorList>
            <person name="Studholme D.J."/>
            <person name="Sarris P.F."/>
        </authorList>
    </citation>
    <scope>NUCLEOTIDE SEQUENCE</scope>
    <source>
        <strain evidence="1">PFS-102/07</strain>
        <tissue evidence="1">Leaf</tissue>
    </source>
</reference>
<proteinExistence type="predicted"/>
<dbReference type="EMBL" id="QGKY02002305">
    <property type="protein sequence ID" value="KAF2533421.1"/>
    <property type="molecule type" value="Genomic_DNA"/>
</dbReference>
<dbReference type="AlphaFoldDB" id="A0A8S9FJR4"/>
<protein>
    <submittedName>
        <fullName evidence="1">Uncharacterized protein</fullName>
    </submittedName>
</protein>
<gene>
    <name evidence="1" type="ORF">F2Q70_00033403</name>
</gene>
<name>A0A8S9FJR4_BRACR</name>
<comment type="caution">
    <text evidence="1">The sequence shown here is derived from an EMBL/GenBank/DDBJ whole genome shotgun (WGS) entry which is preliminary data.</text>
</comment>
<organism evidence="1">
    <name type="scientific">Brassica cretica</name>
    <name type="common">Mustard</name>
    <dbReference type="NCBI Taxonomy" id="69181"/>
    <lineage>
        <taxon>Eukaryota</taxon>
        <taxon>Viridiplantae</taxon>
        <taxon>Streptophyta</taxon>
        <taxon>Embryophyta</taxon>
        <taxon>Tracheophyta</taxon>
        <taxon>Spermatophyta</taxon>
        <taxon>Magnoliopsida</taxon>
        <taxon>eudicotyledons</taxon>
        <taxon>Gunneridae</taxon>
        <taxon>Pentapetalae</taxon>
        <taxon>rosids</taxon>
        <taxon>malvids</taxon>
        <taxon>Brassicales</taxon>
        <taxon>Brassicaceae</taxon>
        <taxon>Brassiceae</taxon>
        <taxon>Brassica</taxon>
    </lineage>
</organism>
<accession>A0A8S9FJR4</accession>
<evidence type="ECO:0000313" key="1">
    <source>
        <dbReference type="EMBL" id="KAF2533421.1"/>
    </source>
</evidence>
<sequence>MASAIDGGANAAIRASDLTVAEESDRALLRRVDLGIWDAAWLVRGGERD</sequence>